<keyword evidence="4" id="KW-0808">Transferase</keyword>
<dbReference type="GO" id="GO:0003899">
    <property type="term" value="F:DNA-directed RNA polymerase activity"/>
    <property type="evidence" value="ECO:0007669"/>
    <property type="project" value="UniProtKB-EC"/>
</dbReference>
<gene>
    <name evidence="9" type="ORF">A4U43_C05F30560</name>
</gene>
<dbReference type="InterPro" id="IPR038120">
    <property type="entry name" value="Rpb1_funnel_sf"/>
</dbReference>
<organism evidence="9 10">
    <name type="scientific">Asparagus officinalis</name>
    <name type="common">Garden asparagus</name>
    <dbReference type="NCBI Taxonomy" id="4686"/>
    <lineage>
        <taxon>Eukaryota</taxon>
        <taxon>Viridiplantae</taxon>
        <taxon>Streptophyta</taxon>
        <taxon>Embryophyta</taxon>
        <taxon>Tracheophyta</taxon>
        <taxon>Spermatophyta</taxon>
        <taxon>Magnoliopsida</taxon>
        <taxon>Liliopsida</taxon>
        <taxon>Asparagales</taxon>
        <taxon>Asparagaceae</taxon>
        <taxon>Asparagoideae</taxon>
        <taxon>Asparagus</taxon>
    </lineage>
</organism>
<accession>A0A5P1EZY9</accession>
<dbReference type="EC" id="2.7.7.6" evidence="2"/>
<dbReference type="SUPFAM" id="SSF64484">
    <property type="entry name" value="beta and beta-prime subunits of DNA dependent RNA-polymerase"/>
    <property type="match status" value="1"/>
</dbReference>
<dbReference type="AlphaFoldDB" id="A0A5P1EZY9"/>
<evidence type="ECO:0000313" key="9">
    <source>
        <dbReference type="EMBL" id="ONK70129.1"/>
    </source>
</evidence>
<evidence type="ECO:0000313" key="10">
    <source>
        <dbReference type="Proteomes" id="UP000243459"/>
    </source>
</evidence>
<evidence type="ECO:0000256" key="1">
    <source>
        <dbReference type="ARBA" id="ARBA00006460"/>
    </source>
</evidence>
<feature type="domain" description="RNA polymerase Rpb1" evidence="8">
    <location>
        <begin position="2"/>
        <end position="63"/>
    </location>
</feature>
<name>A0A5P1EZY9_ASPOF</name>
<comment type="catalytic activity">
    <reaction evidence="7">
        <text>RNA(n) + a ribonucleoside 5'-triphosphate = RNA(n+1) + diphosphate</text>
        <dbReference type="Rhea" id="RHEA:21248"/>
        <dbReference type="Rhea" id="RHEA-COMP:14527"/>
        <dbReference type="Rhea" id="RHEA-COMP:17342"/>
        <dbReference type="ChEBI" id="CHEBI:33019"/>
        <dbReference type="ChEBI" id="CHEBI:61557"/>
        <dbReference type="ChEBI" id="CHEBI:140395"/>
        <dbReference type="EC" id="2.7.7.6"/>
    </reaction>
</comment>
<evidence type="ECO:0000256" key="4">
    <source>
        <dbReference type="ARBA" id="ARBA00022679"/>
    </source>
</evidence>
<keyword evidence="5" id="KW-0548">Nucleotidyltransferase</keyword>
<evidence type="ECO:0000256" key="7">
    <source>
        <dbReference type="ARBA" id="ARBA00048552"/>
    </source>
</evidence>
<keyword evidence="6" id="KW-0804">Transcription</keyword>
<keyword evidence="10" id="KW-1185">Reference proteome</keyword>
<dbReference type="PANTHER" id="PTHR19376">
    <property type="entry name" value="DNA-DIRECTED RNA POLYMERASE"/>
    <property type="match status" value="1"/>
</dbReference>
<evidence type="ECO:0000256" key="6">
    <source>
        <dbReference type="ARBA" id="ARBA00023163"/>
    </source>
</evidence>
<evidence type="ECO:0000259" key="8">
    <source>
        <dbReference type="Pfam" id="PF04983"/>
    </source>
</evidence>
<protein>
    <recommendedName>
        <fullName evidence="2">DNA-directed RNA polymerase</fullName>
        <ecNumber evidence="2">2.7.7.6</ecNumber>
    </recommendedName>
</protein>
<keyword evidence="3" id="KW-0240">DNA-directed RNA polymerase</keyword>
<dbReference type="Gene3D" id="1.10.132.30">
    <property type="match status" value="1"/>
</dbReference>
<proteinExistence type="inferred from homology"/>
<dbReference type="EMBL" id="CM007385">
    <property type="protein sequence ID" value="ONK70129.1"/>
    <property type="molecule type" value="Genomic_DNA"/>
</dbReference>
<dbReference type="Pfam" id="PF04983">
    <property type="entry name" value="RNA_pol_Rpb1_3"/>
    <property type="match status" value="1"/>
</dbReference>
<dbReference type="GO" id="GO:0005736">
    <property type="term" value="C:RNA polymerase I complex"/>
    <property type="evidence" value="ECO:0007669"/>
    <property type="project" value="TreeGrafter"/>
</dbReference>
<dbReference type="Gramene" id="ONK70129">
    <property type="protein sequence ID" value="ONK70129"/>
    <property type="gene ID" value="A4U43_C05F30560"/>
</dbReference>
<dbReference type="InterPro" id="IPR007066">
    <property type="entry name" value="RNA_pol_Rpb1_3"/>
</dbReference>
<sequence length="189" mass="21187">MLIYNNEFIHGMIDKAQFGKYGLVHIVHELYGADTAGSLMSILSRLFTIFLQMHAFTCGVDDLLLLRESDMDREVMLKKSEAQSLDVHCRFTQCGDTDPSVLHREIEKALRSVESATTRLDRMMSNSLNVLTSEVNKALFPAGLQKPFPRNCLSLMTTTGAKGGLVNLTQISSLLWQNFTLLSSLGYFM</sequence>
<dbReference type="Proteomes" id="UP000243459">
    <property type="component" value="Chromosome 5"/>
</dbReference>
<evidence type="ECO:0000256" key="3">
    <source>
        <dbReference type="ARBA" id="ARBA00022478"/>
    </source>
</evidence>
<dbReference type="PANTHER" id="PTHR19376:SF11">
    <property type="entry name" value="DNA-DIRECTED RNA POLYMERASE I SUBUNIT RPA1"/>
    <property type="match status" value="1"/>
</dbReference>
<evidence type="ECO:0000256" key="2">
    <source>
        <dbReference type="ARBA" id="ARBA00012418"/>
    </source>
</evidence>
<evidence type="ECO:0000256" key="5">
    <source>
        <dbReference type="ARBA" id="ARBA00022695"/>
    </source>
</evidence>
<dbReference type="InterPro" id="IPR045867">
    <property type="entry name" value="DNA-dir_RpoC_beta_prime"/>
</dbReference>
<comment type="similarity">
    <text evidence="1">Belongs to the RNA polymerase beta' chain family.</text>
</comment>
<reference evidence="10" key="1">
    <citation type="journal article" date="2017" name="Nat. Commun.">
        <title>The asparagus genome sheds light on the origin and evolution of a young Y chromosome.</title>
        <authorList>
            <person name="Harkess A."/>
            <person name="Zhou J."/>
            <person name="Xu C."/>
            <person name="Bowers J.E."/>
            <person name="Van der Hulst R."/>
            <person name="Ayyampalayam S."/>
            <person name="Mercati F."/>
            <person name="Riccardi P."/>
            <person name="McKain M.R."/>
            <person name="Kakrana A."/>
            <person name="Tang H."/>
            <person name="Ray J."/>
            <person name="Groenendijk J."/>
            <person name="Arikit S."/>
            <person name="Mathioni S.M."/>
            <person name="Nakano M."/>
            <person name="Shan H."/>
            <person name="Telgmann-Rauber A."/>
            <person name="Kanno A."/>
            <person name="Yue Z."/>
            <person name="Chen H."/>
            <person name="Li W."/>
            <person name="Chen Y."/>
            <person name="Xu X."/>
            <person name="Zhang Y."/>
            <person name="Luo S."/>
            <person name="Chen H."/>
            <person name="Gao J."/>
            <person name="Mao Z."/>
            <person name="Pires J.C."/>
            <person name="Luo M."/>
            <person name="Kudrna D."/>
            <person name="Wing R.A."/>
            <person name="Meyers B.C."/>
            <person name="Yi K."/>
            <person name="Kong H."/>
            <person name="Lavrijsen P."/>
            <person name="Sunseri F."/>
            <person name="Falavigna A."/>
            <person name="Ye Y."/>
            <person name="Leebens-Mack J.H."/>
            <person name="Chen G."/>
        </authorList>
    </citation>
    <scope>NUCLEOTIDE SEQUENCE [LARGE SCALE GENOMIC DNA]</scope>
    <source>
        <strain evidence="10">cv. DH0086</strain>
    </source>
</reference>
<dbReference type="GO" id="GO:0003677">
    <property type="term" value="F:DNA binding"/>
    <property type="evidence" value="ECO:0007669"/>
    <property type="project" value="InterPro"/>
</dbReference>
<dbReference type="Gene3D" id="1.10.274.100">
    <property type="entry name" value="RNA polymerase Rpb1, domain 3"/>
    <property type="match status" value="1"/>
</dbReference>
<dbReference type="InterPro" id="IPR042102">
    <property type="entry name" value="RNA_pol_Rpb1_3_sf"/>
</dbReference>
<dbReference type="GO" id="GO:0006351">
    <property type="term" value="P:DNA-templated transcription"/>
    <property type="evidence" value="ECO:0007669"/>
    <property type="project" value="InterPro"/>
</dbReference>